<proteinExistence type="predicted"/>
<protein>
    <submittedName>
        <fullName evidence="1">Uncharacterized protein</fullName>
    </submittedName>
</protein>
<gene>
    <name evidence="1" type="ORF">O181_056384</name>
</gene>
<name>A0A9Q3HVL2_9BASI</name>
<accession>A0A9Q3HVL2</accession>
<dbReference type="OrthoDB" id="538223at2759"/>
<sequence>MLTRLHPPPDETPTLPPHIRPHHSLCFCTPTSSSPWLKILTLLRGPQVMPPKGPSPAQHTSDAAYHPYRRSALPKCLQCSLPSLRLWSSFPTCLQCRLASLRLYSARLTCLQRCLPSLRLQYPPNKPPMPLTILTLAVTCQHASDASSHPYAHIVPSRPASNATYHPYARIVPAQHASDTAYHPYACGALPTCLQCPPHTGLILMLLQPPQDETTMLPPISALTTPYASAPPSR</sequence>
<dbReference type="AlphaFoldDB" id="A0A9Q3HVL2"/>
<dbReference type="EMBL" id="AVOT02025396">
    <property type="protein sequence ID" value="MBW0516669.1"/>
    <property type="molecule type" value="Genomic_DNA"/>
</dbReference>
<comment type="caution">
    <text evidence="1">The sequence shown here is derived from an EMBL/GenBank/DDBJ whole genome shotgun (WGS) entry which is preliminary data.</text>
</comment>
<reference evidence="1" key="1">
    <citation type="submission" date="2021-03" db="EMBL/GenBank/DDBJ databases">
        <title>Draft genome sequence of rust myrtle Austropuccinia psidii MF-1, a brazilian biotype.</title>
        <authorList>
            <person name="Quecine M.C."/>
            <person name="Pachon D.M.R."/>
            <person name="Bonatelli M.L."/>
            <person name="Correr F.H."/>
            <person name="Franceschini L.M."/>
            <person name="Leite T.F."/>
            <person name="Margarido G.R.A."/>
            <person name="Almeida C.A."/>
            <person name="Ferrarezi J.A."/>
            <person name="Labate C.A."/>
        </authorList>
    </citation>
    <scope>NUCLEOTIDE SEQUENCE</scope>
    <source>
        <strain evidence="1">MF-1</strain>
    </source>
</reference>
<organism evidence="1 2">
    <name type="scientific">Austropuccinia psidii MF-1</name>
    <dbReference type="NCBI Taxonomy" id="1389203"/>
    <lineage>
        <taxon>Eukaryota</taxon>
        <taxon>Fungi</taxon>
        <taxon>Dikarya</taxon>
        <taxon>Basidiomycota</taxon>
        <taxon>Pucciniomycotina</taxon>
        <taxon>Pucciniomycetes</taxon>
        <taxon>Pucciniales</taxon>
        <taxon>Sphaerophragmiaceae</taxon>
        <taxon>Austropuccinia</taxon>
    </lineage>
</organism>
<keyword evidence="2" id="KW-1185">Reference proteome</keyword>
<evidence type="ECO:0000313" key="1">
    <source>
        <dbReference type="EMBL" id="MBW0516669.1"/>
    </source>
</evidence>
<evidence type="ECO:0000313" key="2">
    <source>
        <dbReference type="Proteomes" id="UP000765509"/>
    </source>
</evidence>
<dbReference type="Proteomes" id="UP000765509">
    <property type="component" value="Unassembled WGS sequence"/>
</dbReference>